<dbReference type="InterPro" id="IPR003008">
    <property type="entry name" value="Tubulin_FtsZ_GTPase"/>
</dbReference>
<dbReference type="InterPro" id="IPR000217">
    <property type="entry name" value="Tubulin"/>
</dbReference>
<keyword evidence="3 5" id="KW-0547">Nucleotide-binding</keyword>
<reference evidence="7 8" key="1">
    <citation type="submission" date="2019-12" db="EMBL/GenBank/DDBJ databases">
        <authorList>
            <person name="Alioto T."/>
            <person name="Alioto T."/>
            <person name="Gomez Garrido J."/>
        </authorList>
    </citation>
    <scope>NUCLEOTIDE SEQUENCE [LARGE SCALE GENOMIC DNA]</scope>
</reference>
<evidence type="ECO:0000256" key="5">
    <source>
        <dbReference type="RuleBase" id="RU000352"/>
    </source>
</evidence>
<protein>
    <submittedName>
        <fullName evidence="7">Alpha-tubulin, partial</fullName>
    </submittedName>
</protein>
<dbReference type="GO" id="GO:0005874">
    <property type="term" value="C:microtubule"/>
    <property type="evidence" value="ECO:0007669"/>
    <property type="project" value="UniProtKB-KW"/>
</dbReference>
<keyword evidence="4 5" id="KW-0342">GTP-binding</keyword>
<evidence type="ECO:0000313" key="8">
    <source>
        <dbReference type="Proteomes" id="UP000594638"/>
    </source>
</evidence>
<evidence type="ECO:0000313" key="7">
    <source>
        <dbReference type="EMBL" id="CAA2957248.1"/>
    </source>
</evidence>
<dbReference type="PRINTS" id="PR01161">
    <property type="entry name" value="TUBULIN"/>
</dbReference>
<dbReference type="PRINTS" id="PR01519">
    <property type="entry name" value="EPSLNTUBULIN"/>
</dbReference>
<evidence type="ECO:0000256" key="3">
    <source>
        <dbReference type="ARBA" id="ARBA00022741"/>
    </source>
</evidence>
<dbReference type="Gramene" id="OE9A096044T1">
    <property type="protein sequence ID" value="OE9A096044C1"/>
    <property type="gene ID" value="OE9A096044"/>
</dbReference>
<dbReference type="Gene3D" id="3.40.50.1440">
    <property type="entry name" value="Tubulin/FtsZ, GTPase domain"/>
    <property type="match status" value="1"/>
</dbReference>
<sequence>MMAKRQVARSLEEVMMPSTLSLVKLALESTFHELGKENAANNFAHGHYTIDKKIADNCIGLQGFLVFNVVGGGTGSGLGSLLLELQPVDYGKKSKLSFTVDPFPQVSTSVVEPYNSVLSPHSLLEHTDVAILLDNEAITTSAGALWTLIDPPTPILTA</sequence>
<dbReference type="SUPFAM" id="SSF52490">
    <property type="entry name" value="Tubulin nucleotide-binding domain-like"/>
    <property type="match status" value="1"/>
</dbReference>
<dbReference type="Proteomes" id="UP000594638">
    <property type="component" value="Unassembled WGS sequence"/>
</dbReference>
<dbReference type="AlphaFoldDB" id="A0A8S0PZT1"/>
<evidence type="ECO:0000256" key="1">
    <source>
        <dbReference type="ARBA" id="ARBA00009636"/>
    </source>
</evidence>
<dbReference type="OrthoDB" id="6049624at2759"/>
<dbReference type="PANTHER" id="PTHR11588">
    <property type="entry name" value="TUBULIN"/>
    <property type="match status" value="1"/>
</dbReference>
<gene>
    <name evidence="7" type="ORF">OLEA9_A096044</name>
</gene>
<keyword evidence="8" id="KW-1185">Reference proteome</keyword>
<feature type="domain" description="Tubulin/FtsZ GTPase" evidence="6">
    <location>
        <begin position="5"/>
        <end position="153"/>
    </location>
</feature>
<dbReference type="EMBL" id="CACTIH010000214">
    <property type="protein sequence ID" value="CAA2957248.1"/>
    <property type="molecule type" value="Genomic_DNA"/>
</dbReference>
<dbReference type="GO" id="GO:0005525">
    <property type="term" value="F:GTP binding"/>
    <property type="evidence" value="ECO:0007669"/>
    <property type="project" value="UniProtKB-UniRule"/>
</dbReference>
<keyword evidence="2 5" id="KW-0493">Microtubule</keyword>
<dbReference type="InterPro" id="IPR017975">
    <property type="entry name" value="Tubulin_CS"/>
</dbReference>
<dbReference type="Pfam" id="PF00091">
    <property type="entry name" value="Tubulin"/>
    <property type="match status" value="1"/>
</dbReference>
<dbReference type="PROSITE" id="PS00227">
    <property type="entry name" value="TUBULIN"/>
    <property type="match status" value="1"/>
</dbReference>
<evidence type="ECO:0000256" key="4">
    <source>
        <dbReference type="ARBA" id="ARBA00023134"/>
    </source>
</evidence>
<name>A0A8S0PZT1_OLEEU</name>
<dbReference type="SMART" id="SM00864">
    <property type="entry name" value="Tubulin"/>
    <property type="match status" value="1"/>
</dbReference>
<proteinExistence type="inferred from homology"/>
<dbReference type="InterPro" id="IPR004057">
    <property type="entry name" value="Epsilon_tubulin"/>
</dbReference>
<evidence type="ECO:0000259" key="6">
    <source>
        <dbReference type="SMART" id="SM00864"/>
    </source>
</evidence>
<comment type="similarity">
    <text evidence="1 5">Belongs to the tubulin family.</text>
</comment>
<comment type="caution">
    <text evidence="7">The sequence shown here is derived from an EMBL/GenBank/DDBJ whole genome shotgun (WGS) entry which is preliminary data.</text>
</comment>
<dbReference type="GO" id="GO:0007017">
    <property type="term" value="P:microtubule-based process"/>
    <property type="evidence" value="ECO:0007669"/>
    <property type="project" value="InterPro"/>
</dbReference>
<dbReference type="InterPro" id="IPR036525">
    <property type="entry name" value="Tubulin/FtsZ_GTPase_sf"/>
</dbReference>
<accession>A0A8S0PZT1</accession>
<organism evidence="7 8">
    <name type="scientific">Olea europaea subsp. europaea</name>
    <dbReference type="NCBI Taxonomy" id="158383"/>
    <lineage>
        <taxon>Eukaryota</taxon>
        <taxon>Viridiplantae</taxon>
        <taxon>Streptophyta</taxon>
        <taxon>Embryophyta</taxon>
        <taxon>Tracheophyta</taxon>
        <taxon>Spermatophyta</taxon>
        <taxon>Magnoliopsida</taxon>
        <taxon>eudicotyledons</taxon>
        <taxon>Gunneridae</taxon>
        <taxon>Pentapetalae</taxon>
        <taxon>asterids</taxon>
        <taxon>lamiids</taxon>
        <taxon>Lamiales</taxon>
        <taxon>Oleaceae</taxon>
        <taxon>Oleeae</taxon>
        <taxon>Olea</taxon>
    </lineage>
</organism>
<evidence type="ECO:0000256" key="2">
    <source>
        <dbReference type="ARBA" id="ARBA00022701"/>
    </source>
</evidence>